<accession>A0A2Y9BKK4</accession>
<evidence type="ECO:0000313" key="3">
    <source>
        <dbReference type="EMBL" id="PWJ29117.1"/>
    </source>
</evidence>
<organism evidence="3 4">
    <name type="scientific">Faecalicatena orotica</name>
    <dbReference type="NCBI Taxonomy" id="1544"/>
    <lineage>
        <taxon>Bacteria</taxon>
        <taxon>Bacillati</taxon>
        <taxon>Bacillota</taxon>
        <taxon>Clostridia</taxon>
        <taxon>Lachnospirales</taxon>
        <taxon>Lachnospiraceae</taxon>
        <taxon>Faecalicatena</taxon>
    </lineage>
</organism>
<comment type="caution">
    <text evidence="3">The sequence shown here is derived from an EMBL/GenBank/DDBJ whole genome shotgun (WGS) entry which is preliminary data.</text>
</comment>
<gene>
    <name evidence="3" type="ORF">A8806_107267</name>
</gene>
<protein>
    <submittedName>
        <fullName evidence="3">Microcystin degradation protein MlrC</fullName>
    </submittedName>
</protein>
<sequence>MKILEGSFQCEANTFCRQRTETEDFEVFTGDALLEKMAATPVFCEAGAQVVPLLYASALPGGMVSRKAFEHYRTIFIELIQKNRDADGIYLYLHGAMYVEGLWSGEEQLVKSIREVVGDGVPISVALDYHANLSDGFIKAVNAIQGFRTAPHVDHDDTERRAAKSLLKCIKRHICPAPVFVRVPYLGGDAATTDKEPFVTITKYLQHMDASEEVISCAFFNGQPWYDSPYTGNCAVVSGTDRQKCFQAAVKLAKTFWDGKENLKIEQAMSTDQAVEESLQNQKGVLFVTDSGDNTTAGADGEGTLLLRKYLEQNQKGVLVCGIHARKAVDELLKSEAGESRDIVLCRGQCEKQEIETPCRVILRKKGIVYGWAGDEVGEGVLVSCGNTDIVLTNARAAFTTPEHFKKMGIRPEDYQVVVIKMGYLFPKLREISNRFIFAMTPGISSNDFTQIDYQNLKKRVYPINNDITWEEIMEEAEVRT</sequence>
<dbReference type="AlphaFoldDB" id="A0A2Y9BKK4"/>
<dbReference type="InterPro" id="IPR010799">
    <property type="entry name" value="MlrC_C"/>
</dbReference>
<dbReference type="OrthoDB" id="9815420at2"/>
<dbReference type="Pfam" id="PF07364">
    <property type="entry name" value="DUF1485"/>
    <property type="match status" value="1"/>
</dbReference>
<evidence type="ECO:0000313" key="4">
    <source>
        <dbReference type="Proteomes" id="UP000245845"/>
    </source>
</evidence>
<evidence type="ECO:0000259" key="1">
    <source>
        <dbReference type="Pfam" id="PF07171"/>
    </source>
</evidence>
<proteinExistence type="predicted"/>
<name>A0A2Y9BKK4_9FIRM</name>
<dbReference type="EMBL" id="QGDL01000007">
    <property type="protein sequence ID" value="PWJ29117.1"/>
    <property type="molecule type" value="Genomic_DNA"/>
</dbReference>
<dbReference type="Pfam" id="PF07171">
    <property type="entry name" value="MlrC_C"/>
    <property type="match status" value="1"/>
</dbReference>
<keyword evidence="4" id="KW-1185">Reference proteome</keyword>
<dbReference type="InterPro" id="IPR015995">
    <property type="entry name" value="MlrC_N"/>
</dbReference>
<dbReference type="Proteomes" id="UP000245845">
    <property type="component" value="Unassembled WGS sequence"/>
</dbReference>
<dbReference type="RefSeq" id="WP_109731643.1">
    <property type="nucleotide sequence ID" value="NZ_BAAACK010000011.1"/>
</dbReference>
<feature type="domain" description="Microcystin LR degradation protein MlrC N-terminal" evidence="2">
    <location>
        <begin position="2"/>
        <end position="277"/>
    </location>
</feature>
<feature type="domain" description="Microcystin LR degradation protein MlrC C-terminal" evidence="1">
    <location>
        <begin position="288"/>
        <end position="456"/>
    </location>
</feature>
<reference evidence="3 4" key="1">
    <citation type="submission" date="2018-05" db="EMBL/GenBank/DDBJ databases">
        <title>The Hungate 1000. A catalogue of reference genomes from the rumen microbiome.</title>
        <authorList>
            <person name="Kelly W."/>
        </authorList>
    </citation>
    <scope>NUCLEOTIDE SEQUENCE [LARGE SCALE GENOMIC DNA]</scope>
    <source>
        <strain evidence="3 4">NLAE-zl-C242</strain>
    </source>
</reference>
<evidence type="ECO:0000259" key="2">
    <source>
        <dbReference type="Pfam" id="PF07364"/>
    </source>
</evidence>